<protein>
    <submittedName>
        <fullName evidence="4">PRC-barrel domain-containing protein</fullName>
    </submittedName>
</protein>
<sequence>MKRILAFSLCAALPLAMPLAHGQTSSSSPASPSSPASSAPAAMPDGGTDTGSGNRSGSGAASGGPDSSSGNTFGTDAAKGQSGGATGTSPRDGSSDAGTMGPAGAGASGANSPATQAINGKSVKSDMMGESVYNENNDKVGSVKDVVLGGDGKVTEVVIGAGGFLGMGEHDVAVPFDKVTRSGDKLILQGYTKEQLKALPRAKVAQ</sequence>
<dbReference type="RefSeq" id="WP_368643230.1">
    <property type="nucleotide sequence ID" value="NZ_CP158252.1"/>
</dbReference>
<gene>
    <name evidence="4" type="ORF">ABRY99_11285</name>
</gene>
<dbReference type="SUPFAM" id="SSF50346">
    <property type="entry name" value="PRC-barrel domain"/>
    <property type="match status" value="1"/>
</dbReference>
<dbReference type="PANTHER" id="PTHR36505">
    <property type="entry name" value="BLR1072 PROTEIN"/>
    <property type="match status" value="1"/>
</dbReference>
<keyword evidence="2" id="KW-0732">Signal</keyword>
<accession>A0AB39CHY1</accession>
<dbReference type="EMBL" id="CP158252">
    <property type="protein sequence ID" value="XDJ41513.1"/>
    <property type="molecule type" value="Genomic_DNA"/>
</dbReference>
<dbReference type="Gene3D" id="2.30.30.240">
    <property type="entry name" value="PRC-barrel domain"/>
    <property type="match status" value="1"/>
</dbReference>
<dbReference type="PANTHER" id="PTHR36505:SF1">
    <property type="entry name" value="BLR1072 PROTEIN"/>
    <property type="match status" value="1"/>
</dbReference>
<dbReference type="AlphaFoldDB" id="A0AB39CHY1"/>
<feature type="compositionally biased region" description="Gly residues" evidence="1">
    <location>
        <begin position="48"/>
        <end position="62"/>
    </location>
</feature>
<feature type="domain" description="PRC-barrel" evidence="3">
    <location>
        <begin position="125"/>
        <end position="190"/>
    </location>
</feature>
<feature type="chain" id="PRO_5044264621" evidence="2">
    <location>
        <begin position="23"/>
        <end position="206"/>
    </location>
</feature>
<name>A0AB39CHY1_9BURK</name>
<feature type="region of interest" description="Disordered" evidence="1">
    <location>
        <begin position="20"/>
        <end position="123"/>
    </location>
</feature>
<feature type="compositionally biased region" description="Low complexity" evidence="1">
    <location>
        <begin position="20"/>
        <end position="42"/>
    </location>
</feature>
<feature type="signal peptide" evidence="2">
    <location>
        <begin position="1"/>
        <end position="22"/>
    </location>
</feature>
<proteinExistence type="predicted"/>
<dbReference type="InterPro" id="IPR027275">
    <property type="entry name" value="PRC-brl_dom"/>
</dbReference>
<reference evidence="4" key="1">
    <citation type="submission" date="2024-05" db="EMBL/GenBank/DDBJ databases">
        <authorList>
            <person name="Luo Y.-C."/>
            <person name="Nicholds J."/>
            <person name="Mortimer T."/>
            <person name="Maboni G."/>
        </authorList>
    </citation>
    <scope>NUCLEOTIDE SEQUENCE</scope>
    <source>
        <strain evidence="4">153920</strain>
    </source>
</reference>
<evidence type="ECO:0000259" key="3">
    <source>
        <dbReference type="Pfam" id="PF05239"/>
    </source>
</evidence>
<dbReference type="Pfam" id="PF05239">
    <property type="entry name" value="PRC"/>
    <property type="match status" value="1"/>
</dbReference>
<organism evidence="4">
    <name type="scientific">Castellaniella ginsengisoli</name>
    <dbReference type="NCBI Taxonomy" id="546114"/>
    <lineage>
        <taxon>Bacteria</taxon>
        <taxon>Pseudomonadati</taxon>
        <taxon>Pseudomonadota</taxon>
        <taxon>Betaproteobacteria</taxon>
        <taxon>Burkholderiales</taxon>
        <taxon>Alcaligenaceae</taxon>
        <taxon>Castellaniella</taxon>
    </lineage>
</organism>
<evidence type="ECO:0000313" key="4">
    <source>
        <dbReference type="EMBL" id="XDJ41513.1"/>
    </source>
</evidence>
<evidence type="ECO:0000256" key="2">
    <source>
        <dbReference type="SAM" id="SignalP"/>
    </source>
</evidence>
<dbReference type="InterPro" id="IPR011033">
    <property type="entry name" value="PRC_barrel-like_sf"/>
</dbReference>
<evidence type="ECO:0000256" key="1">
    <source>
        <dbReference type="SAM" id="MobiDB-lite"/>
    </source>
</evidence>